<dbReference type="GO" id="GO:0003677">
    <property type="term" value="F:DNA binding"/>
    <property type="evidence" value="ECO:0007669"/>
    <property type="project" value="UniProtKB-KW"/>
</dbReference>
<dbReference type="Gene3D" id="1.10.10.10">
    <property type="entry name" value="Winged helix-like DNA-binding domain superfamily/Winged helix DNA-binding domain"/>
    <property type="match status" value="1"/>
</dbReference>
<keyword evidence="1" id="KW-0805">Transcription regulation</keyword>
<dbReference type="SUPFAM" id="SSF46785">
    <property type="entry name" value="Winged helix' DNA-binding domain"/>
    <property type="match status" value="1"/>
</dbReference>
<keyword evidence="6" id="KW-1185">Reference proteome</keyword>
<dbReference type="SMART" id="SM00895">
    <property type="entry name" value="FCD"/>
    <property type="match status" value="1"/>
</dbReference>
<dbReference type="AlphaFoldDB" id="A0A285TG39"/>
<sequence length="214" mass="23891">MQTAGAKGRDQTQSVADRLRERIISGELAAGQPLRQETIAEAYGVSRMPVREALRLLQAEGFVEMVRNRGASVAAIDARDLAEIHEMRVLAECLALRHAIPELTESRIDRAESIQGELETAPIEAFGALNKRFHMTLYEACARPRLLAHISLLHDAADRYLRIAIRQLDYAVRSDREHRELLAACRRRDTEAAQEILRTHIEEAGKALLAALPG</sequence>
<dbReference type="PANTHER" id="PTHR43537:SF41">
    <property type="entry name" value="TRANSCRIPTIONAL REGULATORY PROTEIN"/>
    <property type="match status" value="1"/>
</dbReference>
<dbReference type="Pfam" id="PF00392">
    <property type="entry name" value="GntR"/>
    <property type="match status" value="1"/>
</dbReference>
<dbReference type="OrthoDB" id="9788098at2"/>
<evidence type="ECO:0000256" key="2">
    <source>
        <dbReference type="ARBA" id="ARBA00023125"/>
    </source>
</evidence>
<dbReference type="InterPro" id="IPR011711">
    <property type="entry name" value="GntR_C"/>
</dbReference>
<evidence type="ECO:0000256" key="3">
    <source>
        <dbReference type="ARBA" id="ARBA00023163"/>
    </source>
</evidence>
<dbReference type="InterPro" id="IPR036388">
    <property type="entry name" value="WH-like_DNA-bd_sf"/>
</dbReference>
<dbReference type="Pfam" id="PF07729">
    <property type="entry name" value="FCD"/>
    <property type="match status" value="1"/>
</dbReference>
<dbReference type="CDD" id="cd07377">
    <property type="entry name" value="WHTH_GntR"/>
    <property type="match status" value="1"/>
</dbReference>
<dbReference type="InterPro" id="IPR008920">
    <property type="entry name" value="TF_FadR/GntR_C"/>
</dbReference>
<dbReference type="Proteomes" id="UP000219331">
    <property type="component" value="Unassembled WGS sequence"/>
</dbReference>
<dbReference type="SMART" id="SM00345">
    <property type="entry name" value="HTH_GNTR"/>
    <property type="match status" value="1"/>
</dbReference>
<dbReference type="PRINTS" id="PR00035">
    <property type="entry name" value="HTHGNTR"/>
</dbReference>
<dbReference type="GO" id="GO:0003700">
    <property type="term" value="F:DNA-binding transcription factor activity"/>
    <property type="evidence" value="ECO:0007669"/>
    <property type="project" value="InterPro"/>
</dbReference>
<protein>
    <submittedName>
        <fullName evidence="5">Transcriptional regulator, GntR family</fullName>
    </submittedName>
</protein>
<dbReference type="PROSITE" id="PS50949">
    <property type="entry name" value="HTH_GNTR"/>
    <property type="match status" value="1"/>
</dbReference>
<proteinExistence type="predicted"/>
<dbReference type="SUPFAM" id="SSF48008">
    <property type="entry name" value="GntR ligand-binding domain-like"/>
    <property type="match status" value="1"/>
</dbReference>
<evidence type="ECO:0000256" key="1">
    <source>
        <dbReference type="ARBA" id="ARBA00023015"/>
    </source>
</evidence>
<keyword evidence="3" id="KW-0804">Transcription</keyword>
<gene>
    <name evidence="5" type="ORF">SAMN05421512_1118</name>
</gene>
<organism evidence="5 6">
    <name type="scientific">Stappia indica</name>
    <dbReference type="NCBI Taxonomy" id="538381"/>
    <lineage>
        <taxon>Bacteria</taxon>
        <taxon>Pseudomonadati</taxon>
        <taxon>Pseudomonadota</taxon>
        <taxon>Alphaproteobacteria</taxon>
        <taxon>Hyphomicrobiales</taxon>
        <taxon>Stappiaceae</taxon>
        <taxon>Stappia</taxon>
    </lineage>
</organism>
<dbReference type="STRING" id="538381.GCA_001696535_01836"/>
<reference evidence="5 6" key="1">
    <citation type="submission" date="2017-08" db="EMBL/GenBank/DDBJ databases">
        <authorList>
            <person name="de Groot N.N."/>
        </authorList>
    </citation>
    <scope>NUCLEOTIDE SEQUENCE [LARGE SCALE GENOMIC DNA]</scope>
    <source>
        <strain evidence="5 6">USBA 352</strain>
    </source>
</reference>
<evidence type="ECO:0000259" key="4">
    <source>
        <dbReference type="PROSITE" id="PS50949"/>
    </source>
</evidence>
<keyword evidence="2" id="KW-0238">DNA-binding</keyword>
<accession>A0A285TG39</accession>
<dbReference type="InterPro" id="IPR000524">
    <property type="entry name" value="Tscrpt_reg_HTH_GntR"/>
</dbReference>
<feature type="domain" description="HTH gntR-type" evidence="4">
    <location>
        <begin position="9"/>
        <end position="76"/>
    </location>
</feature>
<name>A0A285TG39_9HYPH</name>
<evidence type="ECO:0000313" key="5">
    <source>
        <dbReference type="EMBL" id="SOC21185.1"/>
    </source>
</evidence>
<dbReference type="Gene3D" id="1.20.120.530">
    <property type="entry name" value="GntR ligand-binding domain-like"/>
    <property type="match status" value="1"/>
</dbReference>
<evidence type="ECO:0000313" key="6">
    <source>
        <dbReference type="Proteomes" id="UP000219331"/>
    </source>
</evidence>
<dbReference type="PANTHER" id="PTHR43537">
    <property type="entry name" value="TRANSCRIPTIONAL REGULATOR, GNTR FAMILY"/>
    <property type="match status" value="1"/>
</dbReference>
<dbReference type="InterPro" id="IPR036390">
    <property type="entry name" value="WH_DNA-bd_sf"/>
</dbReference>
<dbReference type="EMBL" id="OBML01000011">
    <property type="protein sequence ID" value="SOC21185.1"/>
    <property type="molecule type" value="Genomic_DNA"/>
</dbReference>